<accession>A0A0B7APD0</accession>
<gene>
    <name evidence="1" type="primary">ORF133091</name>
</gene>
<reference evidence="1" key="1">
    <citation type="submission" date="2014-12" db="EMBL/GenBank/DDBJ databases">
        <title>Insight into the proteome of Arion vulgaris.</title>
        <authorList>
            <person name="Aradska J."/>
            <person name="Bulat T."/>
            <person name="Smidak R."/>
            <person name="Sarate P."/>
            <person name="Gangsoo J."/>
            <person name="Sialana F."/>
            <person name="Bilban M."/>
            <person name="Lubec G."/>
        </authorList>
    </citation>
    <scope>NUCLEOTIDE SEQUENCE</scope>
    <source>
        <tissue evidence="1">Skin</tissue>
    </source>
</reference>
<dbReference type="EMBL" id="HACG01035848">
    <property type="protein sequence ID" value="CEK82713.1"/>
    <property type="molecule type" value="Transcribed_RNA"/>
</dbReference>
<evidence type="ECO:0000313" key="1">
    <source>
        <dbReference type="EMBL" id="CEK82713.1"/>
    </source>
</evidence>
<sequence>LGCDRAHDRLSYRRSSLIEGKESLNLGEHSVKDHKGRLCLKLVIVSCETHDKETITVVEHK</sequence>
<protein>
    <submittedName>
        <fullName evidence="1">Uncharacterized protein</fullName>
    </submittedName>
</protein>
<proteinExistence type="predicted"/>
<dbReference type="AlphaFoldDB" id="A0A0B7APD0"/>
<feature type="non-terminal residue" evidence="1">
    <location>
        <position position="1"/>
    </location>
</feature>
<organism evidence="1">
    <name type="scientific">Arion vulgaris</name>
    <dbReference type="NCBI Taxonomy" id="1028688"/>
    <lineage>
        <taxon>Eukaryota</taxon>
        <taxon>Metazoa</taxon>
        <taxon>Spiralia</taxon>
        <taxon>Lophotrochozoa</taxon>
        <taxon>Mollusca</taxon>
        <taxon>Gastropoda</taxon>
        <taxon>Heterobranchia</taxon>
        <taxon>Euthyneura</taxon>
        <taxon>Panpulmonata</taxon>
        <taxon>Eupulmonata</taxon>
        <taxon>Stylommatophora</taxon>
        <taxon>Helicina</taxon>
        <taxon>Arionoidea</taxon>
        <taxon>Arionidae</taxon>
        <taxon>Arion</taxon>
    </lineage>
</organism>
<name>A0A0B7APD0_9EUPU</name>